<keyword evidence="1" id="KW-0472">Membrane</keyword>
<dbReference type="RefSeq" id="WP_257598247.1">
    <property type="nucleotide sequence ID" value="NZ_JANKBU010000036.1"/>
</dbReference>
<evidence type="ECO:0000256" key="1">
    <source>
        <dbReference type="SAM" id="Phobius"/>
    </source>
</evidence>
<protein>
    <submittedName>
        <fullName evidence="2">Uncharacterized protein</fullName>
    </submittedName>
</protein>
<evidence type="ECO:0000313" key="3">
    <source>
        <dbReference type="Proteomes" id="UP001159292"/>
    </source>
</evidence>
<gene>
    <name evidence="2" type="ORF">N7671_14655</name>
</gene>
<keyword evidence="1" id="KW-0812">Transmembrane</keyword>
<feature type="transmembrane region" description="Helical" evidence="1">
    <location>
        <begin position="65"/>
        <end position="95"/>
    </location>
</feature>
<keyword evidence="1" id="KW-1133">Transmembrane helix</keyword>
<dbReference type="AlphaFoldDB" id="A0AB35L035"/>
<organism evidence="2 3">
    <name type="scientific">Ectopseudomonas oleovorans</name>
    <name type="common">Pseudomonas oleovorans</name>
    <dbReference type="NCBI Taxonomy" id="301"/>
    <lineage>
        <taxon>Bacteria</taxon>
        <taxon>Pseudomonadati</taxon>
        <taxon>Pseudomonadota</taxon>
        <taxon>Gammaproteobacteria</taxon>
        <taxon>Pseudomonadales</taxon>
        <taxon>Pseudomonadaceae</taxon>
        <taxon>Ectopseudomonas</taxon>
    </lineage>
</organism>
<sequence length="107" mass="12021">MKIDKISTGLDWLLQRLPRASLWTFRIAAVLLAIGMIHIAAAAMIDGYTARVLEQYARAEAERSILALPLGHILGSAGVIMLWLWVPMILTRLFLGLRARLWRRAGQ</sequence>
<proteinExistence type="predicted"/>
<comment type="caution">
    <text evidence="2">The sequence shown here is derived from an EMBL/GenBank/DDBJ whole genome shotgun (WGS) entry which is preliminary data.</text>
</comment>
<evidence type="ECO:0000313" key="2">
    <source>
        <dbReference type="EMBL" id="MDH0568443.1"/>
    </source>
</evidence>
<accession>A0AB35L035</accession>
<dbReference type="EMBL" id="JAOEET010000039">
    <property type="protein sequence ID" value="MDH0568443.1"/>
    <property type="molecule type" value="Genomic_DNA"/>
</dbReference>
<name>A0AB35L035_ECTOL</name>
<feature type="transmembrane region" description="Helical" evidence="1">
    <location>
        <begin position="21"/>
        <end position="45"/>
    </location>
</feature>
<dbReference type="Proteomes" id="UP001159292">
    <property type="component" value="Unassembled WGS sequence"/>
</dbReference>
<reference evidence="2" key="1">
    <citation type="submission" date="2022-09" db="EMBL/GenBank/DDBJ databases">
        <title>Intensive care unit water sources are persistently colonized with multi-drug resistant bacteria and are the site of extensive horizontal gene transfer of antibiotic resistance genes.</title>
        <authorList>
            <person name="Diorio-Toth L."/>
        </authorList>
    </citation>
    <scope>NUCLEOTIDE SEQUENCE</scope>
    <source>
        <strain evidence="2">GD04000</strain>
    </source>
</reference>